<dbReference type="KEGG" id="fuv:JR347_05980"/>
<reference evidence="1" key="1">
    <citation type="submission" date="2021-02" db="EMBL/GenBank/DDBJ databases">
        <title>Fulvivirga sp. S481 isolated from sea water.</title>
        <authorList>
            <person name="Bae S.S."/>
            <person name="Baek K."/>
        </authorList>
    </citation>
    <scope>NUCLEOTIDE SEQUENCE</scope>
    <source>
        <strain evidence="1">S481</strain>
    </source>
</reference>
<accession>A0A974WI83</accession>
<keyword evidence="2" id="KW-1185">Reference proteome</keyword>
<protein>
    <submittedName>
        <fullName evidence="1">Uncharacterized protein</fullName>
    </submittedName>
</protein>
<name>A0A974WI83_9BACT</name>
<dbReference type="AlphaFoldDB" id="A0A974WI83"/>
<organism evidence="1 2">
    <name type="scientific">Fulvivirga lutea</name>
    <dbReference type="NCBI Taxonomy" id="2810512"/>
    <lineage>
        <taxon>Bacteria</taxon>
        <taxon>Pseudomonadati</taxon>
        <taxon>Bacteroidota</taxon>
        <taxon>Cytophagia</taxon>
        <taxon>Cytophagales</taxon>
        <taxon>Fulvivirgaceae</taxon>
        <taxon>Fulvivirga</taxon>
    </lineage>
</organism>
<dbReference type="RefSeq" id="WP_205723139.1">
    <property type="nucleotide sequence ID" value="NZ_CP070608.1"/>
</dbReference>
<proteinExistence type="predicted"/>
<gene>
    <name evidence="1" type="ORF">JR347_05980</name>
</gene>
<evidence type="ECO:0000313" key="1">
    <source>
        <dbReference type="EMBL" id="QSE98625.1"/>
    </source>
</evidence>
<dbReference type="Proteomes" id="UP000662783">
    <property type="component" value="Chromosome"/>
</dbReference>
<evidence type="ECO:0000313" key="2">
    <source>
        <dbReference type="Proteomes" id="UP000662783"/>
    </source>
</evidence>
<sequence>MFGLFKKKEKDTLPALFDLDNNPLMEGDLVEVLRYELGKSKLILIDKVYYYESVKSGKQISWLKMIDASSDRQKVKKILDS</sequence>
<dbReference type="EMBL" id="CP070608">
    <property type="protein sequence ID" value="QSE98625.1"/>
    <property type="molecule type" value="Genomic_DNA"/>
</dbReference>